<dbReference type="Proteomes" id="UP000071979">
    <property type="component" value="Unassembled WGS sequence"/>
</dbReference>
<evidence type="ECO:0008006" key="3">
    <source>
        <dbReference type="Google" id="ProtNLM"/>
    </source>
</evidence>
<dbReference type="InterPro" id="IPR035093">
    <property type="entry name" value="RelE/ParE_toxin_dom_sf"/>
</dbReference>
<evidence type="ECO:0000313" key="2">
    <source>
        <dbReference type="Proteomes" id="UP000071979"/>
    </source>
</evidence>
<dbReference type="Pfam" id="PF05015">
    <property type="entry name" value="HigB-like_toxin"/>
    <property type="match status" value="1"/>
</dbReference>
<sequence length="101" mass="11788">MGSIRAFRQAWLAQFYTHGTPHAQIPRAIESALARKLDIIHAATSHQDLRSPPGNRFEALKPPLLGYYSIRVNAQYRLIFQWAKGEAWDLYLDPHRYKKQR</sequence>
<comment type="caution">
    <text evidence="1">The sequence shown here is derived from an EMBL/GenBank/DDBJ whole genome shotgun (WGS) entry which is preliminary data.</text>
</comment>
<dbReference type="EMBL" id="LDSE01000023">
    <property type="protein sequence ID" value="KTS67313.1"/>
    <property type="molecule type" value="Genomic_DNA"/>
</dbReference>
<dbReference type="InterPro" id="IPR007711">
    <property type="entry name" value="HigB-1"/>
</dbReference>
<evidence type="ECO:0000313" key="1">
    <source>
        <dbReference type="EMBL" id="KTS67313.1"/>
    </source>
</evidence>
<dbReference type="PANTHER" id="PTHR40266">
    <property type="entry name" value="TOXIN HIGB-1"/>
    <property type="match status" value="1"/>
</dbReference>
<accession>A0A8E1RXS1</accession>
<dbReference type="AlphaFoldDB" id="A0A8E1RXS1"/>
<reference evidence="1 2" key="1">
    <citation type="journal article" date="2016" name="Front. Microbiol.">
        <title>Genomic Resource of Rice Seed Associated Bacteria.</title>
        <authorList>
            <person name="Midha S."/>
            <person name="Bansal K."/>
            <person name="Sharma S."/>
            <person name="Kumar N."/>
            <person name="Patil P.P."/>
            <person name="Chaudhry V."/>
            <person name="Patil P.B."/>
        </authorList>
    </citation>
    <scope>NUCLEOTIDE SEQUENCE [LARGE SCALE GENOMIC DNA]</scope>
    <source>
        <strain evidence="1 2">SA3</strain>
    </source>
</reference>
<proteinExistence type="predicted"/>
<protein>
    <recommendedName>
        <fullName evidence="3">Type II toxin-antitoxin system RelE/ParE family toxin</fullName>
    </recommendedName>
</protein>
<dbReference type="Gene3D" id="3.30.2310.20">
    <property type="entry name" value="RelE-like"/>
    <property type="match status" value="1"/>
</dbReference>
<dbReference type="SUPFAM" id="SSF143011">
    <property type="entry name" value="RelE-like"/>
    <property type="match status" value="1"/>
</dbReference>
<dbReference type="PANTHER" id="PTHR40266:SF2">
    <property type="entry name" value="TOXIN HIGB-1"/>
    <property type="match status" value="1"/>
</dbReference>
<name>A0A8E1RXS1_9GAMM</name>
<organism evidence="1 2">
    <name type="scientific">Pantoea dispersa</name>
    <dbReference type="NCBI Taxonomy" id="59814"/>
    <lineage>
        <taxon>Bacteria</taxon>
        <taxon>Pseudomonadati</taxon>
        <taxon>Pseudomonadota</taxon>
        <taxon>Gammaproteobacteria</taxon>
        <taxon>Enterobacterales</taxon>
        <taxon>Erwiniaceae</taxon>
        <taxon>Pantoea</taxon>
    </lineage>
</organism>
<gene>
    <name evidence="1" type="ORF">SA3R_13355</name>
</gene>
<dbReference type="RefSeq" id="WP_058775156.1">
    <property type="nucleotide sequence ID" value="NZ_LDSD01000025.1"/>
</dbReference>